<feature type="transmembrane region" description="Helical" evidence="2">
    <location>
        <begin position="94"/>
        <end position="117"/>
    </location>
</feature>
<evidence type="ECO:0000313" key="3">
    <source>
        <dbReference type="EMBL" id="KAK2069949.1"/>
    </source>
</evidence>
<organism evidence="3 4">
    <name type="scientific">Phyllachora maydis</name>
    <dbReference type="NCBI Taxonomy" id="1825666"/>
    <lineage>
        <taxon>Eukaryota</taxon>
        <taxon>Fungi</taxon>
        <taxon>Dikarya</taxon>
        <taxon>Ascomycota</taxon>
        <taxon>Pezizomycotina</taxon>
        <taxon>Sordariomycetes</taxon>
        <taxon>Sordariomycetidae</taxon>
        <taxon>Phyllachorales</taxon>
        <taxon>Phyllachoraceae</taxon>
        <taxon>Phyllachora</taxon>
    </lineage>
</organism>
<feature type="compositionally biased region" description="Polar residues" evidence="1">
    <location>
        <begin position="354"/>
        <end position="376"/>
    </location>
</feature>
<dbReference type="Proteomes" id="UP001217918">
    <property type="component" value="Unassembled WGS sequence"/>
</dbReference>
<protein>
    <recommendedName>
        <fullName evidence="5">Transmembrane protein</fullName>
    </recommendedName>
</protein>
<evidence type="ECO:0000313" key="4">
    <source>
        <dbReference type="Proteomes" id="UP001217918"/>
    </source>
</evidence>
<keyword evidence="2" id="KW-0812">Transmembrane</keyword>
<gene>
    <name evidence="3" type="ORF">P8C59_004489</name>
</gene>
<feature type="transmembrane region" description="Helical" evidence="2">
    <location>
        <begin position="137"/>
        <end position="159"/>
    </location>
</feature>
<feature type="region of interest" description="Disordered" evidence="1">
    <location>
        <begin position="229"/>
        <end position="255"/>
    </location>
</feature>
<proteinExistence type="predicted"/>
<evidence type="ECO:0000256" key="2">
    <source>
        <dbReference type="SAM" id="Phobius"/>
    </source>
</evidence>
<dbReference type="AlphaFoldDB" id="A0AAD9I2E5"/>
<feature type="transmembrane region" description="Helical" evidence="2">
    <location>
        <begin position="179"/>
        <end position="201"/>
    </location>
</feature>
<keyword evidence="2" id="KW-1133">Transmembrane helix</keyword>
<feature type="compositionally biased region" description="Low complexity" evidence="1">
    <location>
        <begin position="377"/>
        <end position="401"/>
    </location>
</feature>
<keyword evidence="2" id="KW-0472">Membrane</keyword>
<feature type="region of interest" description="Disordered" evidence="1">
    <location>
        <begin position="415"/>
        <end position="457"/>
    </location>
</feature>
<comment type="caution">
    <text evidence="3">The sequence shown here is derived from an EMBL/GenBank/DDBJ whole genome shotgun (WGS) entry which is preliminary data.</text>
</comment>
<feature type="region of interest" description="Disordered" evidence="1">
    <location>
        <begin position="354"/>
        <end position="401"/>
    </location>
</feature>
<reference evidence="3" key="1">
    <citation type="journal article" date="2023" name="Mol. Plant Microbe Interact.">
        <title>Elucidating the Obligate Nature and Biological Capacity of an Invasive Fungal Corn Pathogen.</title>
        <authorList>
            <person name="MacCready J.S."/>
            <person name="Roggenkamp E.M."/>
            <person name="Gdanetz K."/>
            <person name="Chilvers M.I."/>
        </authorList>
    </citation>
    <scope>NUCLEOTIDE SEQUENCE</scope>
    <source>
        <strain evidence="3">PM02</strain>
    </source>
</reference>
<feature type="compositionally biased region" description="Basic and acidic residues" evidence="1">
    <location>
        <begin position="1"/>
        <end position="10"/>
    </location>
</feature>
<sequence>MAQPRSEARTHPAPWPGNKPISLHSEAPTSMDSDDLDTTDPIANDVQPRRRRAALALALVALVLALLSAASGIALSVVVVVVVQLQSDAEPLDFAARIVLFAAACAALVYVLLHAVLARHAYSEAESAESRSRWRRYVARAATAWACFVAALWVAATVLRTLLLVWTGVDLSRGVAGNVPGLEVLVSAAGLLSSTAILILLNTSDRPFATAVLSPPSLILGRDTTEFHNDHLPSPPVGQPPTKSTTSLRRTLTKQPRRALTTDAILPDVSQPLTRPGSLDVDARITRIRNQDFPTPLDGIFSFLQADPPPAGAALTTTSSSIAALATAPAFAWLPPAAVALAALRASGIAAVSQPQSQHISRASPSFTSDGALSTVAQASSPASPHQHQHQSQPQQQQRQQPTIPNLTAFHIPPAPVGLLSIPERPSPSSAPSASGSSNPDPDPAPSHSPDSAHRPRRWTLASISDLDEGEPRLVTTPAASTVTMVNPLGVAGSSVRHSLSVTVSDSGRWMVRPVSGLTPLVAGTSEIPFALALGVGAGPRRGSRTAAAAVMQAAVGRRVALAASLKLLAEGTTMTEKEEVAGGMEGGVGTAEEMTEEAKRRTAAAVVMQRAVAGRLMSSGPGQALGMSGPR</sequence>
<feature type="transmembrane region" description="Helical" evidence="2">
    <location>
        <begin position="54"/>
        <end position="82"/>
    </location>
</feature>
<name>A0AAD9I2E5_9PEZI</name>
<dbReference type="EMBL" id="JAQQPM010000003">
    <property type="protein sequence ID" value="KAK2069949.1"/>
    <property type="molecule type" value="Genomic_DNA"/>
</dbReference>
<evidence type="ECO:0008006" key="5">
    <source>
        <dbReference type="Google" id="ProtNLM"/>
    </source>
</evidence>
<accession>A0AAD9I2E5</accession>
<feature type="compositionally biased region" description="Low complexity" evidence="1">
    <location>
        <begin position="423"/>
        <end position="440"/>
    </location>
</feature>
<evidence type="ECO:0000256" key="1">
    <source>
        <dbReference type="SAM" id="MobiDB-lite"/>
    </source>
</evidence>
<feature type="compositionally biased region" description="Low complexity" evidence="1">
    <location>
        <begin position="240"/>
        <end position="250"/>
    </location>
</feature>
<keyword evidence="4" id="KW-1185">Reference proteome</keyword>
<feature type="region of interest" description="Disordered" evidence="1">
    <location>
        <begin position="1"/>
        <end position="43"/>
    </location>
</feature>